<sequence>MMIRSRFAKKRRLRYISHLELLDTFRRAVRRAKIPGKYSEGYNPTLNLSLSQPLPVGMPGGGEYLDLELKESVSGEKFVIELNKNLPAGIKMDEARMVGDKNLKSLQALVDRARYIIEPPENKDDEYRIILDKLKNSCELIVTRERRNKDDRQYNIREMIHEIDLTEDNRWSFLVSTGSRGNVRPQEIVQALRKFKPGLPVIPITNFYREGMYVSYEDRIITPLSEEILKER</sequence>
<proteinExistence type="predicted"/>
<dbReference type="AlphaFoldDB" id="A0A1G9PDG7"/>
<accession>A0A1G9PDG7</accession>
<feature type="domain" description="DUF2344" evidence="1">
    <location>
        <begin position="3"/>
        <end position="185"/>
    </location>
</feature>
<keyword evidence="3" id="KW-1185">Reference proteome</keyword>
<dbReference type="NCBIfam" id="TIGR03936">
    <property type="entry name" value="sam_1_link_chp"/>
    <property type="match status" value="1"/>
</dbReference>
<dbReference type="InterPro" id="IPR018768">
    <property type="entry name" value="DUF2344"/>
</dbReference>
<dbReference type="STRING" id="321763.SAMN04488692_11268"/>
<dbReference type="Pfam" id="PF10105">
    <property type="entry name" value="DUF2344"/>
    <property type="match status" value="1"/>
</dbReference>
<evidence type="ECO:0000259" key="1">
    <source>
        <dbReference type="Pfam" id="PF10105"/>
    </source>
</evidence>
<evidence type="ECO:0000313" key="3">
    <source>
        <dbReference type="Proteomes" id="UP000199476"/>
    </source>
</evidence>
<gene>
    <name evidence="2" type="ORF">SAMN04488692_11268</name>
</gene>
<evidence type="ECO:0000313" key="2">
    <source>
        <dbReference type="EMBL" id="SDL96205.1"/>
    </source>
</evidence>
<dbReference type="Proteomes" id="UP000199476">
    <property type="component" value="Unassembled WGS sequence"/>
</dbReference>
<organism evidence="2 3">
    <name type="scientific">Halarsenatibacter silvermanii</name>
    <dbReference type="NCBI Taxonomy" id="321763"/>
    <lineage>
        <taxon>Bacteria</taxon>
        <taxon>Bacillati</taxon>
        <taxon>Bacillota</taxon>
        <taxon>Clostridia</taxon>
        <taxon>Halanaerobiales</taxon>
        <taxon>Halarsenatibacteraceae</taxon>
        <taxon>Halarsenatibacter</taxon>
    </lineage>
</organism>
<protein>
    <submittedName>
        <fullName evidence="2">Radical SAM-linked protein</fullName>
    </submittedName>
</protein>
<name>A0A1G9PDG7_9FIRM</name>
<dbReference type="EMBL" id="FNGO01000012">
    <property type="protein sequence ID" value="SDL96205.1"/>
    <property type="molecule type" value="Genomic_DNA"/>
</dbReference>
<reference evidence="2 3" key="1">
    <citation type="submission" date="2016-10" db="EMBL/GenBank/DDBJ databases">
        <authorList>
            <person name="de Groot N.N."/>
        </authorList>
    </citation>
    <scope>NUCLEOTIDE SEQUENCE [LARGE SCALE GENOMIC DNA]</scope>
    <source>
        <strain evidence="2 3">SLAS-1</strain>
    </source>
</reference>